<feature type="compositionally biased region" description="Basic and acidic residues" evidence="1">
    <location>
        <begin position="39"/>
        <end position="50"/>
    </location>
</feature>
<feature type="compositionally biased region" description="Basic and acidic residues" evidence="1">
    <location>
        <begin position="105"/>
        <end position="159"/>
    </location>
</feature>
<dbReference type="RefSeq" id="WP_353983359.1">
    <property type="nucleotide sequence ID" value="NZ_JBEWLY010000008.1"/>
</dbReference>
<evidence type="ECO:0000313" key="4">
    <source>
        <dbReference type="Proteomes" id="UP001548713"/>
    </source>
</evidence>
<feature type="compositionally biased region" description="Polar residues" evidence="1">
    <location>
        <begin position="54"/>
        <end position="72"/>
    </location>
</feature>
<sequence>MSALVLAAMAMTAPTLATAQERSERVGARSDGRLTPQDLQDRERRMERRAQRQSPSATATAGAQASRSSETRGNWRAGNVESSSSRDRNDRGRTWDQQRQWQGSRDWRDSQGVTEQRERSIDRNDNRWSDRNERQSDRSAERWRDRRGDWNGSRADRQIKSRTVIQGRDRQDYNWRSGSRDSRNWDRGWRNNSRYDWTRYRARNQNVYRAGRYYAPYSSYSYRRIAVGFTLGTFFYGQRYWISDPWQYRLPAVYGPYRWVRYYDDVVLVDVYNGRVVDVIYDFFW</sequence>
<evidence type="ECO:0000313" key="3">
    <source>
        <dbReference type="EMBL" id="MET1754906.1"/>
    </source>
</evidence>
<proteinExistence type="predicted"/>
<feature type="chain" id="PRO_5046199868" evidence="2">
    <location>
        <begin position="20"/>
        <end position="285"/>
    </location>
</feature>
<comment type="caution">
    <text evidence="3">The sequence shown here is derived from an EMBL/GenBank/DDBJ whole genome shotgun (WGS) entry which is preliminary data.</text>
</comment>
<feature type="region of interest" description="Disordered" evidence="1">
    <location>
        <begin position="18"/>
        <end position="160"/>
    </location>
</feature>
<feature type="signal peptide" evidence="2">
    <location>
        <begin position="1"/>
        <end position="19"/>
    </location>
</feature>
<evidence type="ECO:0000256" key="1">
    <source>
        <dbReference type="SAM" id="MobiDB-lite"/>
    </source>
</evidence>
<dbReference type="Proteomes" id="UP001548713">
    <property type="component" value="Unassembled WGS sequence"/>
</dbReference>
<reference evidence="3 4" key="1">
    <citation type="submission" date="2024-07" db="EMBL/GenBank/DDBJ databases">
        <title>Novosphingobium kalidii RD2P27.</title>
        <authorList>
            <person name="Sun J.-Q."/>
        </authorList>
    </citation>
    <scope>NUCLEOTIDE SEQUENCE [LARGE SCALE GENOMIC DNA]</scope>
    <source>
        <strain evidence="3 4">RD2P27</strain>
    </source>
</reference>
<organism evidence="3 4">
    <name type="scientific">Novosphingobium kalidii</name>
    <dbReference type="NCBI Taxonomy" id="3230299"/>
    <lineage>
        <taxon>Bacteria</taxon>
        <taxon>Pseudomonadati</taxon>
        <taxon>Pseudomonadota</taxon>
        <taxon>Alphaproteobacteria</taxon>
        <taxon>Sphingomonadales</taxon>
        <taxon>Sphingomonadaceae</taxon>
        <taxon>Novosphingobium</taxon>
    </lineage>
</organism>
<protein>
    <submittedName>
        <fullName evidence="3">RcnB family protein</fullName>
    </submittedName>
</protein>
<dbReference type="Pfam" id="PF11776">
    <property type="entry name" value="RcnB"/>
    <property type="match status" value="1"/>
</dbReference>
<gene>
    <name evidence="3" type="ORF">ABVV53_05445</name>
</gene>
<accession>A0ABV2CZ69</accession>
<name>A0ABV2CZ69_9SPHN</name>
<keyword evidence="4" id="KW-1185">Reference proteome</keyword>
<dbReference type="InterPro" id="IPR024572">
    <property type="entry name" value="RcnB"/>
</dbReference>
<dbReference type="Gene3D" id="3.10.450.160">
    <property type="entry name" value="inner membrane protein cigr"/>
    <property type="match status" value="1"/>
</dbReference>
<feature type="compositionally biased region" description="Basic and acidic residues" evidence="1">
    <location>
        <begin position="21"/>
        <end position="32"/>
    </location>
</feature>
<feature type="compositionally biased region" description="Basic and acidic residues" evidence="1">
    <location>
        <begin position="84"/>
        <end position="96"/>
    </location>
</feature>
<evidence type="ECO:0000256" key="2">
    <source>
        <dbReference type="SAM" id="SignalP"/>
    </source>
</evidence>
<dbReference type="EMBL" id="JBEWLY010000008">
    <property type="protein sequence ID" value="MET1754906.1"/>
    <property type="molecule type" value="Genomic_DNA"/>
</dbReference>
<keyword evidence="2" id="KW-0732">Signal</keyword>